<name>A0ABV8KLN6_9ACTN</name>
<gene>
    <name evidence="4" type="ORF">ACFOX0_13485</name>
</gene>
<sequence>MSGPDLPTGAPAPPRDVRSTLPVDGYRQVTADRPTALVRLTGTLDPTTADGLRATLLTRLADLPGAAVVDLTGLRIGDPAALTAIVEAAREAADWPGGRPLFWTRVPLPAAGWESGAADTVVSTDVGAAYARLVADASTDRQLHAELEPVVGAARRARELLTEGCLRWDLPDLAGSGCVAVTEMVNNVVAHAGTSMTLRIGWRDGSLRVAVRDYSSRAPSFGGLVPPTSPGGRGLLLVDTVTRRWGTSRLTDGKFVWAVLHPEDELADYGR</sequence>
<dbReference type="InterPro" id="IPR050267">
    <property type="entry name" value="Anti-sigma-factor_SerPK"/>
</dbReference>
<keyword evidence="1" id="KW-0808">Transferase</keyword>
<feature type="domain" description="STAS" evidence="3">
    <location>
        <begin position="25"/>
        <end position="97"/>
    </location>
</feature>
<keyword evidence="5" id="KW-1185">Reference proteome</keyword>
<dbReference type="PANTHER" id="PTHR35526">
    <property type="entry name" value="ANTI-SIGMA-F FACTOR RSBW-RELATED"/>
    <property type="match status" value="1"/>
</dbReference>
<dbReference type="EMBL" id="JBHSBN010000007">
    <property type="protein sequence ID" value="MFC4106934.1"/>
    <property type="molecule type" value="Genomic_DNA"/>
</dbReference>
<dbReference type="InterPro" id="IPR036890">
    <property type="entry name" value="HATPase_C_sf"/>
</dbReference>
<evidence type="ECO:0000256" key="2">
    <source>
        <dbReference type="SAM" id="MobiDB-lite"/>
    </source>
</evidence>
<protein>
    <submittedName>
        <fullName evidence="4">STAS domain-containing protein</fullName>
    </submittedName>
</protein>
<dbReference type="InterPro" id="IPR002645">
    <property type="entry name" value="STAS_dom"/>
</dbReference>
<dbReference type="Proteomes" id="UP001595868">
    <property type="component" value="Unassembled WGS sequence"/>
</dbReference>
<organism evidence="4 5">
    <name type="scientific">Micromonospora zhanjiangensis</name>
    <dbReference type="NCBI Taxonomy" id="1522057"/>
    <lineage>
        <taxon>Bacteria</taxon>
        <taxon>Bacillati</taxon>
        <taxon>Actinomycetota</taxon>
        <taxon>Actinomycetes</taxon>
        <taxon>Micromonosporales</taxon>
        <taxon>Micromonosporaceae</taxon>
        <taxon>Micromonospora</taxon>
    </lineage>
</organism>
<dbReference type="InterPro" id="IPR036513">
    <property type="entry name" value="STAS_dom_sf"/>
</dbReference>
<reference evidence="5" key="1">
    <citation type="journal article" date="2019" name="Int. J. Syst. Evol. Microbiol.">
        <title>The Global Catalogue of Microorganisms (GCM) 10K type strain sequencing project: providing services to taxonomists for standard genome sequencing and annotation.</title>
        <authorList>
            <consortium name="The Broad Institute Genomics Platform"/>
            <consortium name="The Broad Institute Genome Sequencing Center for Infectious Disease"/>
            <person name="Wu L."/>
            <person name="Ma J."/>
        </authorList>
    </citation>
    <scope>NUCLEOTIDE SEQUENCE [LARGE SCALE GENOMIC DNA]</scope>
    <source>
        <strain evidence="5">2902at01</strain>
    </source>
</reference>
<feature type="region of interest" description="Disordered" evidence="2">
    <location>
        <begin position="1"/>
        <end position="20"/>
    </location>
</feature>
<dbReference type="Pfam" id="PF13581">
    <property type="entry name" value="HATPase_c_2"/>
    <property type="match status" value="1"/>
</dbReference>
<dbReference type="CDD" id="cd07043">
    <property type="entry name" value="STAS_anti-anti-sigma_factors"/>
    <property type="match status" value="1"/>
</dbReference>
<evidence type="ECO:0000313" key="5">
    <source>
        <dbReference type="Proteomes" id="UP001595868"/>
    </source>
</evidence>
<dbReference type="InterPro" id="IPR003594">
    <property type="entry name" value="HATPase_dom"/>
</dbReference>
<evidence type="ECO:0000313" key="4">
    <source>
        <dbReference type="EMBL" id="MFC4106934.1"/>
    </source>
</evidence>
<dbReference type="Pfam" id="PF13466">
    <property type="entry name" value="STAS_2"/>
    <property type="match status" value="1"/>
</dbReference>
<dbReference type="PANTHER" id="PTHR35526:SF3">
    <property type="entry name" value="ANTI-SIGMA-F FACTOR RSBW"/>
    <property type="match status" value="1"/>
</dbReference>
<comment type="caution">
    <text evidence="4">The sequence shown here is derived from an EMBL/GenBank/DDBJ whole genome shotgun (WGS) entry which is preliminary data.</text>
</comment>
<dbReference type="CDD" id="cd16936">
    <property type="entry name" value="HATPase_RsbW-like"/>
    <property type="match status" value="1"/>
</dbReference>
<evidence type="ECO:0000256" key="1">
    <source>
        <dbReference type="ARBA" id="ARBA00022527"/>
    </source>
</evidence>
<proteinExistence type="predicted"/>
<keyword evidence="1" id="KW-0723">Serine/threonine-protein kinase</keyword>
<dbReference type="PROSITE" id="PS50801">
    <property type="entry name" value="STAS"/>
    <property type="match status" value="1"/>
</dbReference>
<evidence type="ECO:0000259" key="3">
    <source>
        <dbReference type="PROSITE" id="PS50801"/>
    </source>
</evidence>
<dbReference type="SUPFAM" id="SSF52091">
    <property type="entry name" value="SpoIIaa-like"/>
    <property type="match status" value="1"/>
</dbReference>
<keyword evidence="1" id="KW-0418">Kinase</keyword>
<dbReference type="Gene3D" id="3.30.565.10">
    <property type="entry name" value="Histidine kinase-like ATPase, C-terminal domain"/>
    <property type="match status" value="1"/>
</dbReference>
<dbReference type="InterPro" id="IPR058548">
    <property type="entry name" value="MlaB-like_STAS"/>
</dbReference>
<accession>A0ABV8KLN6</accession>
<dbReference type="RefSeq" id="WP_377545308.1">
    <property type="nucleotide sequence ID" value="NZ_JBHSBN010000007.1"/>
</dbReference>
<dbReference type="Gene3D" id="3.30.750.24">
    <property type="entry name" value="STAS domain"/>
    <property type="match status" value="1"/>
</dbReference>